<evidence type="ECO:0000313" key="2">
    <source>
        <dbReference type="EnsemblMetazoa" id="AMEC002574-PA"/>
    </source>
</evidence>
<feature type="compositionally biased region" description="Low complexity" evidence="1">
    <location>
        <begin position="497"/>
        <end position="508"/>
    </location>
</feature>
<keyword evidence="3" id="KW-1185">Reference proteome</keyword>
<feature type="compositionally biased region" description="Basic residues" evidence="1">
    <location>
        <begin position="226"/>
        <end position="243"/>
    </location>
</feature>
<protein>
    <recommendedName>
        <fullName evidence="4">Ig-like domain-containing protein</fullName>
    </recommendedName>
</protein>
<dbReference type="Proteomes" id="UP000075902">
    <property type="component" value="Unassembled WGS sequence"/>
</dbReference>
<feature type="region of interest" description="Disordered" evidence="1">
    <location>
        <begin position="300"/>
        <end position="327"/>
    </location>
</feature>
<evidence type="ECO:0008006" key="4">
    <source>
        <dbReference type="Google" id="ProtNLM"/>
    </source>
</evidence>
<feature type="region of interest" description="Disordered" evidence="1">
    <location>
        <begin position="521"/>
        <end position="545"/>
    </location>
</feature>
<evidence type="ECO:0000313" key="3">
    <source>
        <dbReference type="Proteomes" id="UP000075902"/>
    </source>
</evidence>
<accession>A0A182THU8</accession>
<sequence>MAASVPGGFCGAVVIRSVKTERKQNKTKKKTKKGAHKRDLNNLYQVIYYGDSQVEVGKPFSISCIISIANPVEWHKDGEPIRKHSNIRHGKDEHSYIESEMGIAGNRDKIEASISVQRALPKHQGRYQCNALYKNYHQLYVYRNGTLLGHGAGAAAAAAVPGPSRGRDEMQVLLSTVKSTLVAPLQQPIEHHHFTTAVALAPGPPVVDEELPREHERDRESPKGGHSPHHHRQQAGQGHRHHTASGGLAGEMQPVMGKDDSKRFVSQKTTTIDQNGLLPEDGLLEQTRAEDLDRDFAPVQHSTTDHRGASPMMGKGSKKQHSSAGRVHVPVETREEDGDEQEEMIGGGDVAEAREGLDLDTAGTDADRAEDLVEPDTEIVIESKAISLEDENIDRLIQNKSDINGIILVDSLEELATLRKQPPSALLPILPTREAMLGNGSNGFSLAVSTAGGPMLTGAVSKDGGSAMLLTSVAPPLEQDNTVHHNHHHHHHEHHGSSSSSSSTAAKMATTLTATTATTTTTASTTTITTTTTTSTTTTAAPPTTTTIAAAGEDTRISLPQKDIVFSHLNFWATTILKTIGPKKKNSRN</sequence>
<evidence type="ECO:0000256" key="1">
    <source>
        <dbReference type="SAM" id="MobiDB-lite"/>
    </source>
</evidence>
<organism evidence="2 3">
    <name type="scientific">Anopheles melas</name>
    <dbReference type="NCBI Taxonomy" id="34690"/>
    <lineage>
        <taxon>Eukaryota</taxon>
        <taxon>Metazoa</taxon>
        <taxon>Ecdysozoa</taxon>
        <taxon>Arthropoda</taxon>
        <taxon>Hexapoda</taxon>
        <taxon>Insecta</taxon>
        <taxon>Pterygota</taxon>
        <taxon>Neoptera</taxon>
        <taxon>Endopterygota</taxon>
        <taxon>Diptera</taxon>
        <taxon>Nematocera</taxon>
        <taxon>Culicoidea</taxon>
        <taxon>Culicidae</taxon>
        <taxon>Anophelinae</taxon>
        <taxon>Anopheles</taxon>
    </lineage>
</organism>
<dbReference type="InterPro" id="IPR036179">
    <property type="entry name" value="Ig-like_dom_sf"/>
</dbReference>
<dbReference type="VEuPathDB" id="VectorBase:AMEC002574"/>
<feature type="compositionally biased region" description="Basic and acidic residues" evidence="1">
    <location>
        <begin position="210"/>
        <end position="223"/>
    </location>
</feature>
<feature type="compositionally biased region" description="Polar residues" evidence="1">
    <location>
        <begin position="264"/>
        <end position="274"/>
    </location>
</feature>
<dbReference type="FunFam" id="2.60.40.10:FF:002357">
    <property type="entry name" value="Basigin, isoform G"/>
    <property type="match status" value="1"/>
</dbReference>
<feature type="region of interest" description="Disordered" evidence="1">
    <location>
        <begin position="202"/>
        <end position="281"/>
    </location>
</feature>
<dbReference type="STRING" id="34690.A0A182THU8"/>
<dbReference type="EnsemblMetazoa" id="AMEC002574-RA">
    <property type="protein sequence ID" value="AMEC002574-PA"/>
    <property type="gene ID" value="AMEC002574"/>
</dbReference>
<reference evidence="2" key="2">
    <citation type="submission" date="2020-05" db="UniProtKB">
        <authorList>
            <consortium name="EnsemblMetazoa"/>
        </authorList>
    </citation>
    <scope>IDENTIFICATION</scope>
    <source>
        <strain evidence="2">CM1001059</strain>
    </source>
</reference>
<dbReference type="Gene3D" id="2.60.40.10">
    <property type="entry name" value="Immunoglobulins"/>
    <property type="match status" value="1"/>
</dbReference>
<dbReference type="SUPFAM" id="SSF48726">
    <property type="entry name" value="Immunoglobulin"/>
    <property type="match status" value="1"/>
</dbReference>
<feature type="compositionally biased region" description="Basic residues" evidence="1">
    <location>
        <begin position="484"/>
        <end position="494"/>
    </location>
</feature>
<name>A0A182THU8_9DIPT</name>
<reference evidence="3" key="1">
    <citation type="submission" date="2014-01" db="EMBL/GenBank/DDBJ databases">
        <title>The Genome Sequence of Anopheles melas CM1001059_A (V2).</title>
        <authorList>
            <consortium name="The Broad Institute Genomics Platform"/>
            <person name="Neafsey D.E."/>
            <person name="Besansky N."/>
            <person name="Howell P."/>
            <person name="Walton C."/>
            <person name="Young S.K."/>
            <person name="Zeng Q."/>
            <person name="Gargeya S."/>
            <person name="Fitzgerald M."/>
            <person name="Haas B."/>
            <person name="Abouelleil A."/>
            <person name="Allen A.W."/>
            <person name="Alvarado L."/>
            <person name="Arachchi H.M."/>
            <person name="Berlin A.M."/>
            <person name="Chapman S.B."/>
            <person name="Gainer-Dewar J."/>
            <person name="Goldberg J."/>
            <person name="Griggs A."/>
            <person name="Gujja S."/>
            <person name="Hansen M."/>
            <person name="Howarth C."/>
            <person name="Imamovic A."/>
            <person name="Ireland A."/>
            <person name="Larimer J."/>
            <person name="McCowan C."/>
            <person name="Murphy C."/>
            <person name="Pearson M."/>
            <person name="Poon T.W."/>
            <person name="Priest M."/>
            <person name="Roberts A."/>
            <person name="Saif S."/>
            <person name="Shea T."/>
            <person name="Sisk P."/>
            <person name="Sykes S."/>
            <person name="Wortman J."/>
            <person name="Nusbaum C."/>
            <person name="Birren B."/>
        </authorList>
    </citation>
    <scope>NUCLEOTIDE SEQUENCE [LARGE SCALE GENOMIC DNA]</scope>
    <source>
        <strain evidence="3">CM1001059</strain>
    </source>
</reference>
<dbReference type="InterPro" id="IPR013783">
    <property type="entry name" value="Ig-like_fold"/>
</dbReference>
<dbReference type="AlphaFoldDB" id="A0A182THU8"/>
<feature type="region of interest" description="Disordered" evidence="1">
    <location>
        <begin position="479"/>
        <end position="508"/>
    </location>
</feature>
<proteinExistence type="predicted"/>